<protein>
    <submittedName>
        <fullName evidence="1">Uncharacterized protein</fullName>
    </submittedName>
</protein>
<gene>
    <name evidence="1" type="ORF">FO470_17240</name>
</gene>
<dbReference type="EMBL" id="VMBP01000006">
    <property type="protein sequence ID" value="TSJ60496.1"/>
    <property type="molecule type" value="Genomic_DNA"/>
</dbReference>
<evidence type="ECO:0000313" key="1">
    <source>
        <dbReference type="EMBL" id="TSJ60496.1"/>
    </source>
</evidence>
<keyword evidence="2" id="KW-1185">Reference proteome</keyword>
<organism evidence="1 2">
    <name type="scientific">Ancylobacter moscoviensis</name>
    <dbReference type="NCBI Taxonomy" id="2597768"/>
    <lineage>
        <taxon>Bacteria</taxon>
        <taxon>Pseudomonadati</taxon>
        <taxon>Pseudomonadota</taxon>
        <taxon>Alphaproteobacteria</taxon>
        <taxon>Hyphomicrobiales</taxon>
        <taxon>Xanthobacteraceae</taxon>
        <taxon>Ancylobacter</taxon>
    </lineage>
</organism>
<dbReference type="RefSeq" id="WP_144344224.1">
    <property type="nucleotide sequence ID" value="NZ_VMBP01000006.1"/>
</dbReference>
<dbReference type="Proteomes" id="UP000315321">
    <property type="component" value="Unassembled WGS sequence"/>
</dbReference>
<comment type="caution">
    <text evidence="1">The sequence shown here is derived from an EMBL/GenBank/DDBJ whole genome shotgun (WGS) entry which is preliminary data.</text>
</comment>
<name>A0ABY3DMG2_9HYPH</name>
<reference evidence="1 2" key="1">
    <citation type="submission" date="2019-07" db="EMBL/GenBank/DDBJ databases">
        <authorList>
            <person name="Grouzdev D.S."/>
        </authorList>
    </citation>
    <scope>NUCLEOTIDE SEQUENCE [LARGE SCALE GENOMIC DNA]</scope>
    <source>
        <strain evidence="1 2">3C</strain>
    </source>
</reference>
<sequence>MKLTILNGKPEDLIFATVFVREYRKSGYDDGSRPRPRNCVIYGDSVKAAVWGGPDHIRVSFLGSRP</sequence>
<evidence type="ECO:0000313" key="2">
    <source>
        <dbReference type="Proteomes" id="UP000315321"/>
    </source>
</evidence>
<proteinExistence type="predicted"/>
<accession>A0ABY3DMG2</accession>